<name>A0ABW3MLQ4_9PSEU</name>
<dbReference type="Gene3D" id="3.40.720.10">
    <property type="entry name" value="Alkaline Phosphatase, subunit A"/>
    <property type="match status" value="1"/>
</dbReference>
<dbReference type="InterPro" id="IPR017850">
    <property type="entry name" value="Alkaline_phosphatase_core_sf"/>
</dbReference>
<proteinExistence type="predicted"/>
<dbReference type="EMBL" id="JBHTIS010002782">
    <property type="protein sequence ID" value="MFD1050360.1"/>
    <property type="molecule type" value="Genomic_DNA"/>
</dbReference>
<protein>
    <submittedName>
        <fullName evidence="1">Uncharacterized protein</fullName>
    </submittedName>
</protein>
<keyword evidence="2" id="KW-1185">Reference proteome</keyword>
<feature type="non-terminal residue" evidence="1">
    <location>
        <position position="1"/>
    </location>
</feature>
<evidence type="ECO:0000313" key="1">
    <source>
        <dbReference type="EMBL" id="MFD1050360.1"/>
    </source>
</evidence>
<evidence type="ECO:0000313" key="2">
    <source>
        <dbReference type="Proteomes" id="UP001597045"/>
    </source>
</evidence>
<dbReference type="Proteomes" id="UP001597045">
    <property type="component" value="Unassembled WGS sequence"/>
</dbReference>
<gene>
    <name evidence="1" type="ORF">ACFQ1S_34960</name>
</gene>
<accession>A0ABW3MLQ4</accession>
<comment type="caution">
    <text evidence="1">The sequence shown here is derived from an EMBL/GenBank/DDBJ whole genome shotgun (WGS) entry which is preliminary data.</text>
</comment>
<sequence length="75" mass="8370">PYWADSAIFVVEDDSQAGLDHVDGHRAPIQIISPYAQHGVVPQISGQDLDRIAEALEERLLRQLERRGGRYAGVF</sequence>
<organism evidence="1 2">
    <name type="scientific">Kibdelosporangium lantanae</name>
    <dbReference type="NCBI Taxonomy" id="1497396"/>
    <lineage>
        <taxon>Bacteria</taxon>
        <taxon>Bacillati</taxon>
        <taxon>Actinomycetota</taxon>
        <taxon>Actinomycetes</taxon>
        <taxon>Pseudonocardiales</taxon>
        <taxon>Pseudonocardiaceae</taxon>
        <taxon>Kibdelosporangium</taxon>
    </lineage>
</organism>
<reference evidence="2" key="1">
    <citation type="journal article" date="2019" name="Int. J. Syst. Evol. Microbiol.">
        <title>The Global Catalogue of Microorganisms (GCM) 10K type strain sequencing project: providing services to taxonomists for standard genome sequencing and annotation.</title>
        <authorList>
            <consortium name="The Broad Institute Genomics Platform"/>
            <consortium name="The Broad Institute Genome Sequencing Center for Infectious Disease"/>
            <person name="Wu L."/>
            <person name="Ma J."/>
        </authorList>
    </citation>
    <scope>NUCLEOTIDE SEQUENCE [LARGE SCALE GENOMIC DNA]</scope>
    <source>
        <strain evidence="2">JCM 31486</strain>
    </source>
</reference>